<evidence type="ECO:0000256" key="1">
    <source>
        <dbReference type="SAM" id="Phobius"/>
    </source>
</evidence>
<keyword evidence="1" id="KW-0812">Transmembrane</keyword>
<gene>
    <name evidence="2" type="ORF">F9U64_18730</name>
</gene>
<feature type="transmembrane region" description="Helical" evidence="1">
    <location>
        <begin position="117"/>
        <end position="138"/>
    </location>
</feature>
<evidence type="ECO:0000313" key="2">
    <source>
        <dbReference type="EMBL" id="KAB8127050.1"/>
    </source>
</evidence>
<feature type="transmembrane region" description="Helical" evidence="1">
    <location>
        <begin position="92"/>
        <end position="110"/>
    </location>
</feature>
<dbReference type="EMBL" id="WEID01000097">
    <property type="protein sequence ID" value="KAB8127050.1"/>
    <property type="molecule type" value="Genomic_DNA"/>
</dbReference>
<feature type="transmembrane region" description="Helical" evidence="1">
    <location>
        <begin position="28"/>
        <end position="55"/>
    </location>
</feature>
<dbReference type="Proteomes" id="UP000480246">
    <property type="component" value="Unassembled WGS sequence"/>
</dbReference>
<accession>A0A7C8KX57</accession>
<feature type="transmembrane region" description="Helical" evidence="1">
    <location>
        <begin position="62"/>
        <end position="86"/>
    </location>
</feature>
<evidence type="ECO:0000313" key="3">
    <source>
        <dbReference type="Proteomes" id="UP000480246"/>
    </source>
</evidence>
<comment type="caution">
    <text evidence="2">The sequence shown here is derived from an EMBL/GenBank/DDBJ whole genome shotgun (WGS) entry which is preliminary data.</text>
</comment>
<name>A0A7C8KX57_9BACI</name>
<keyword evidence="1" id="KW-0472">Membrane</keyword>
<keyword evidence="3" id="KW-1185">Reference proteome</keyword>
<reference evidence="2 3" key="1">
    <citation type="submission" date="2019-10" db="EMBL/GenBank/DDBJ databases">
        <title>Gracilibacillus sp. nov. isolated from rice seeds.</title>
        <authorList>
            <person name="He S."/>
        </authorList>
    </citation>
    <scope>NUCLEOTIDE SEQUENCE [LARGE SCALE GENOMIC DNA]</scope>
    <source>
        <strain evidence="2 3">TD8</strain>
    </source>
</reference>
<keyword evidence="1" id="KW-1133">Transmembrane helix</keyword>
<feature type="transmembrane region" description="Helical" evidence="1">
    <location>
        <begin position="153"/>
        <end position="179"/>
    </location>
</feature>
<dbReference type="OrthoDB" id="1906856at2"/>
<dbReference type="RefSeq" id="WP_153406405.1">
    <property type="nucleotide sequence ID" value="NZ_ML762445.1"/>
</dbReference>
<organism evidence="2 3">
    <name type="scientific">Gracilibacillus oryzae</name>
    <dbReference type="NCBI Taxonomy" id="1672701"/>
    <lineage>
        <taxon>Bacteria</taxon>
        <taxon>Bacillati</taxon>
        <taxon>Bacillota</taxon>
        <taxon>Bacilli</taxon>
        <taxon>Bacillales</taxon>
        <taxon>Bacillaceae</taxon>
        <taxon>Gracilibacillus</taxon>
    </lineage>
</organism>
<protein>
    <submittedName>
        <fullName evidence="2">Uncharacterized protein</fullName>
    </submittedName>
</protein>
<proteinExistence type="predicted"/>
<sequence length="192" mass="20820">MQDKLIGKRLFLKEHGITSGQYSNAVKLVLGSVLGTIAALLQSAGLFAGFGYLFSMMATGPIVLATILSIKIGLITYTSTALLLLIIQPSEIVVFLFTTGLLGVGLGIGFKLLKKRILVTMTGAFSLVLGVIVLLYLFQFPILGPGVTGPPGLFIILGLSCFCLLYSWIWMRISLVMMVKLERQYSLRRSQA</sequence>
<dbReference type="AlphaFoldDB" id="A0A7C8KX57"/>